<dbReference type="Proteomes" id="UP001211894">
    <property type="component" value="Unassembled WGS sequence"/>
</dbReference>
<sequence length="142" mass="16892">MKSREQMMYEIEALLRTAFKQMRDEINELLAKEMSRNEFMILRLISEQGPKKVTEFATMLGVSASHITAVTDALVQKNWITRVRSKEDRRIIKIHLTDAGKEIVSYFEQKKNEYFLKRFTHYSDEELQTLIKLFSKLDKNRL</sequence>
<proteinExistence type="predicted"/>
<evidence type="ECO:0000256" key="1">
    <source>
        <dbReference type="ARBA" id="ARBA00023125"/>
    </source>
</evidence>
<feature type="domain" description="HTH marR-type" evidence="2">
    <location>
        <begin position="4"/>
        <end position="139"/>
    </location>
</feature>
<keyword evidence="1" id="KW-0238">DNA-binding</keyword>
<dbReference type="EMBL" id="JAQKAB010000002">
    <property type="protein sequence ID" value="MDA7025696.1"/>
    <property type="molecule type" value="Genomic_DNA"/>
</dbReference>
<comment type="caution">
    <text evidence="3">The sequence shown here is derived from an EMBL/GenBank/DDBJ whole genome shotgun (WGS) entry which is preliminary data.</text>
</comment>
<dbReference type="InterPro" id="IPR036388">
    <property type="entry name" value="WH-like_DNA-bd_sf"/>
</dbReference>
<dbReference type="Gene3D" id="1.10.10.10">
    <property type="entry name" value="Winged helix-like DNA-binding domain superfamily/Winged helix DNA-binding domain"/>
    <property type="match status" value="1"/>
</dbReference>
<dbReference type="SUPFAM" id="SSF46785">
    <property type="entry name" value="Winged helix' DNA-binding domain"/>
    <property type="match status" value="1"/>
</dbReference>
<dbReference type="PANTHER" id="PTHR33164">
    <property type="entry name" value="TRANSCRIPTIONAL REGULATOR, MARR FAMILY"/>
    <property type="match status" value="1"/>
</dbReference>
<accession>A0ABT4X066</accession>
<keyword evidence="4" id="KW-1185">Reference proteome</keyword>
<name>A0ABT4X066_9BACI</name>
<evidence type="ECO:0000259" key="2">
    <source>
        <dbReference type="PROSITE" id="PS50995"/>
    </source>
</evidence>
<organism evidence="3 4">
    <name type="scientific">Bacillus changyiensis</name>
    <dbReference type="NCBI Taxonomy" id="3004103"/>
    <lineage>
        <taxon>Bacteria</taxon>
        <taxon>Bacillati</taxon>
        <taxon>Bacillota</taxon>
        <taxon>Bacilli</taxon>
        <taxon>Bacillales</taxon>
        <taxon>Bacillaceae</taxon>
        <taxon>Bacillus</taxon>
    </lineage>
</organism>
<dbReference type="InterPro" id="IPR039422">
    <property type="entry name" value="MarR/SlyA-like"/>
</dbReference>
<dbReference type="Pfam" id="PF01047">
    <property type="entry name" value="MarR"/>
    <property type="match status" value="1"/>
</dbReference>
<dbReference type="RefSeq" id="WP_271339544.1">
    <property type="nucleotide sequence ID" value="NZ_JAQKAB010000002.1"/>
</dbReference>
<dbReference type="InterPro" id="IPR036390">
    <property type="entry name" value="WH_DNA-bd_sf"/>
</dbReference>
<dbReference type="InterPro" id="IPR000835">
    <property type="entry name" value="HTH_MarR-typ"/>
</dbReference>
<reference evidence="3 4" key="1">
    <citation type="submission" date="2023-01" db="EMBL/GenBank/DDBJ databases">
        <title>Bacillus changyiensis sp. nov., isolated from a coastal deposit.</title>
        <authorList>
            <person name="Xiao G."/>
            <person name="Lai Q."/>
            <person name="Hu Z."/>
            <person name="Shao Z."/>
        </authorList>
    </citation>
    <scope>NUCLEOTIDE SEQUENCE [LARGE SCALE GENOMIC DNA]</scope>
    <source>
        <strain evidence="3 4">CLL-7-23</strain>
    </source>
</reference>
<dbReference type="PRINTS" id="PR00598">
    <property type="entry name" value="HTHMARR"/>
</dbReference>
<evidence type="ECO:0000313" key="3">
    <source>
        <dbReference type="EMBL" id="MDA7025696.1"/>
    </source>
</evidence>
<gene>
    <name evidence="3" type="ORF">PJ311_03595</name>
</gene>
<dbReference type="SMART" id="SM00347">
    <property type="entry name" value="HTH_MARR"/>
    <property type="match status" value="1"/>
</dbReference>
<evidence type="ECO:0000313" key="4">
    <source>
        <dbReference type="Proteomes" id="UP001211894"/>
    </source>
</evidence>
<dbReference type="PANTHER" id="PTHR33164:SF67">
    <property type="entry name" value="TRANSCRIPTIONAL REGULATOR, MARR FAMILY"/>
    <property type="match status" value="1"/>
</dbReference>
<dbReference type="PROSITE" id="PS50995">
    <property type="entry name" value="HTH_MARR_2"/>
    <property type="match status" value="1"/>
</dbReference>
<protein>
    <submittedName>
        <fullName evidence="3">MarR family transcriptional regulator</fullName>
    </submittedName>
</protein>